<dbReference type="NCBIfam" id="TIGR02138">
    <property type="entry name" value="phosphate_pstC"/>
    <property type="match status" value="1"/>
</dbReference>
<evidence type="ECO:0000313" key="12">
    <source>
        <dbReference type="EMBL" id="RCX17541.1"/>
    </source>
</evidence>
<dbReference type="CDD" id="cd06261">
    <property type="entry name" value="TM_PBP2"/>
    <property type="match status" value="1"/>
</dbReference>
<reference evidence="12 13" key="1">
    <citation type="submission" date="2018-07" db="EMBL/GenBank/DDBJ databases">
        <title>Genomic Encyclopedia of Type Strains, Phase IV (KMG-IV): sequencing the most valuable type-strain genomes for metagenomic binning, comparative biology and taxonomic classification.</title>
        <authorList>
            <person name="Goeker M."/>
        </authorList>
    </citation>
    <scope>NUCLEOTIDE SEQUENCE [LARGE SCALE GENOMIC DNA]</scope>
    <source>
        <strain evidence="12 13">DSM 27016</strain>
    </source>
</reference>
<evidence type="ECO:0000256" key="2">
    <source>
        <dbReference type="ARBA" id="ARBA00007069"/>
    </source>
</evidence>
<keyword evidence="3 9" id="KW-0813">Transport</keyword>
<evidence type="ECO:0000256" key="5">
    <source>
        <dbReference type="ARBA" id="ARBA00022592"/>
    </source>
</evidence>
<proteinExistence type="inferred from homology"/>
<dbReference type="InterPro" id="IPR000515">
    <property type="entry name" value="MetI-like"/>
</dbReference>
<dbReference type="InterPro" id="IPR051124">
    <property type="entry name" value="Phosphate_Transport_Permease"/>
</dbReference>
<dbReference type="GO" id="GO:0006817">
    <property type="term" value="P:phosphate ion transport"/>
    <property type="evidence" value="ECO:0007669"/>
    <property type="project" value="UniProtKB-KW"/>
</dbReference>
<feature type="transmembrane region" description="Helical" evidence="9">
    <location>
        <begin position="285"/>
        <end position="309"/>
    </location>
</feature>
<evidence type="ECO:0000256" key="3">
    <source>
        <dbReference type="ARBA" id="ARBA00022448"/>
    </source>
</evidence>
<comment type="subcellular location">
    <subcellularLocation>
        <location evidence="1 9">Cell membrane</location>
        <topology evidence="1 9">Multi-pass membrane protein</topology>
    </subcellularLocation>
</comment>
<name>A0A369B7Y9_9FIRM</name>
<dbReference type="PANTHER" id="PTHR30425:SF1">
    <property type="entry name" value="PHOSPHATE TRANSPORT SYSTEM PERMEASE PROTEIN PSTC"/>
    <property type="match status" value="1"/>
</dbReference>
<comment type="caution">
    <text evidence="12">The sequence shown here is derived from an EMBL/GenBank/DDBJ whole genome shotgun (WGS) entry which is preliminary data.</text>
</comment>
<feature type="transmembrane region" description="Helical" evidence="9">
    <location>
        <begin position="74"/>
        <end position="93"/>
    </location>
</feature>
<dbReference type="Gene3D" id="1.10.3720.10">
    <property type="entry name" value="MetI-like"/>
    <property type="match status" value="1"/>
</dbReference>
<dbReference type="PROSITE" id="PS50928">
    <property type="entry name" value="ABC_TM1"/>
    <property type="match status" value="1"/>
</dbReference>
<evidence type="ECO:0000313" key="13">
    <source>
        <dbReference type="Proteomes" id="UP000253034"/>
    </source>
</evidence>
<organism evidence="12 13">
    <name type="scientific">Anaerobacterium chartisolvens</name>
    <dbReference type="NCBI Taxonomy" id="1297424"/>
    <lineage>
        <taxon>Bacteria</taxon>
        <taxon>Bacillati</taxon>
        <taxon>Bacillota</taxon>
        <taxon>Clostridia</taxon>
        <taxon>Eubacteriales</taxon>
        <taxon>Oscillospiraceae</taxon>
        <taxon>Anaerobacterium</taxon>
    </lineage>
</organism>
<dbReference type="InterPro" id="IPR011864">
    <property type="entry name" value="Phosphate_PstC"/>
</dbReference>
<feature type="transmembrane region" description="Helical" evidence="9">
    <location>
        <begin position="166"/>
        <end position="187"/>
    </location>
</feature>
<dbReference type="EMBL" id="QPJT01000007">
    <property type="protein sequence ID" value="RCX17541.1"/>
    <property type="molecule type" value="Genomic_DNA"/>
</dbReference>
<feature type="transmembrane region" description="Helical" evidence="9">
    <location>
        <begin position="136"/>
        <end position="160"/>
    </location>
</feature>
<evidence type="ECO:0000256" key="1">
    <source>
        <dbReference type="ARBA" id="ARBA00004651"/>
    </source>
</evidence>
<dbReference type="Pfam" id="PF00528">
    <property type="entry name" value="BPD_transp_1"/>
    <property type="match status" value="1"/>
</dbReference>
<evidence type="ECO:0000256" key="6">
    <source>
        <dbReference type="ARBA" id="ARBA00022692"/>
    </source>
</evidence>
<evidence type="ECO:0000256" key="7">
    <source>
        <dbReference type="ARBA" id="ARBA00022989"/>
    </source>
</evidence>
<comment type="function">
    <text evidence="10">Part of the binding-protein-dependent transport system for phosphate; probably responsible for the translocation of the substrate across the membrane.</text>
</comment>
<evidence type="ECO:0000256" key="10">
    <source>
        <dbReference type="RuleBase" id="RU363054"/>
    </source>
</evidence>
<evidence type="ECO:0000256" key="9">
    <source>
        <dbReference type="RuleBase" id="RU363032"/>
    </source>
</evidence>
<sequence length="314" mass="33320">MAAESSVSIELKGKEKKGSVSHFMKKNKKNMGSILEKIIENIFFLCACMAILSVVTITVYIFAKGSPAIFKIGIAEFVFGMVWMPTSGVFGIFPMIVASILATLGAVVIGIVVGLFTAIFLAEIAPGWLVRIFRPAIELLAGIPSVVYGFFGLIVIVPLISEYLGGAGNSLLAGIIILAIMILPTIISISETSMRAVPPSYKEGSLALGATHIQTIFKVIVPAAKSGILAGIVLGTGRAIGETMAIILITGNTPLIPTALTDRIRTLTANIALEMGYAHGLHQEALFATGVILFIFIMILNIVLNAIVYKKVNQ</sequence>
<dbReference type="Proteomes" id="UP000253034">
    <property type="component" value="Unassembled WGS sequence"/>
</dbReference>
<dbReference type="AlphaFoldDB" id="A0A369B7Y9"/>
<keyword evidence="8 9" id="KW-0472">Membrane</keyword>
<feature type="transmembrane region" description="Helical" evidence="9">
    <location>
        <begin position="99"/>
        <end position="124"/>
    </location>
</feature>
<keyword evidence="4 10" id="KW-1003">Cell membrane</keyword>
<dbReference type="SUPFAM" id="SSF161098">
    <property type="entry name" value="MetI-like"/>
    <property type="match status" value="1"/>
</dbReference>
<dbReference type="PANTHER" id="PTHR30425">
    <property type="entry name" value="PHOSPHATE TRANSPORT SYSTEM PERMEASE PROTEIN PST"/>
    <property type="match status" value="1"/>
</dbReference>
<dbReference type="InterPro" id="IPR035906">
    <property type="entry name" value="MetI-like_sf"/>
</dbReference>
<keyword evidence="5 10" id="KW-0592">Phosphate transport</keyword>
<comment type="similarity">
    <text evidence="2 10">Belongs to the binding-protein-dependent transport system permease family. CysTW subfamily.</text>
</comment>
<protein>
    <recommendedName>
        <fullName evidence="10">Phosphate transport system permease protein</fullName>
    </recommendedName>
</protein>
<evidence type="ECO:0000256" key="8">
    <source>
        <dbReference type="ARBA" id="ARBA00023136"/>
    </source>
</evidence>
<feature type="domain" description="ABC transmembrane type-1" evidence="11">
    <location>
        <begin position="96"/>
        <end position="304"/>
    </location>
</feature>
<evidence type="ECO:0000256" key="4">
    <source>
        <dbReference type="ARBA" id="ARBA00022475"/>
    </source>
</evidence>
<accession>A0A369B7Y9</accession>
<gene>
    <name evidence="12" type="ORF">DFR58_10787</name>
</gene>
<keyword evidence="7 9" id="KW-1133">Transmembrane helix</keyword>
<evidence type="ECO:0000259" key="11">
    <source>
        <dbReference type="PROSITE" id="PS50928"/>
    </source>
</evidence>
<keyword evidence="13" id="KW-1185">Reference proteome</keyword>
<dbReference type="GO" id="GO:0005886">
    <property type="term" value="C:plasma membrane"/>
    <property type="evidence" value="ECO:0007669"/>
    <property type="project" value="UniProtKB-SubCell"/>
</dbReference>
<dbReference type="GO" id="GO:0005315">
    <property type="term" value="F:phosphate transmembrane transporter activity"/>
    <property type="evidence" value="ECO:0007669"/>
    <property type="project" value="InterPro"/>
</dbReference>
<keyword evidence="6 9" id="KW-0812">Transmembrane</keyword>
<feature type="transmembrane region" description="Helical" evidence="9">
    <location>
        <begin position="42"/>
        <end position="62"/>
    </location>
</feature>